<sequence>MLPLSKIYEPIQQDLAKVEDMMKSASQADLSWLPKQLAHDLKGSGKLAELLTYSLKGRGKRIRPALTLLSGKSYKYNLDCLLPMATAVEIMHTATLVHDDAIDNSSVRRGRPTINKVWDDDKAILLGDYLFAKAGELAATTQNLQVIKLFSQTLMTITSGELAQSFDAFNLEQTRQHYLHRIISKTASLFSLATESGAILSQAPGKSVKALKEYGYNLGIAFQIVDDIMDFIGTEEEIGKPIGSDLAQGTLTLPAMLLWERYPENNPVKELFQNRDRQKNIKLAIELVHNSSIIQECYTIASDYCAKACRNLNLLPENASRQSLINLADYVIERKR</sequence>
<evidence type="ECO:0000256" key="3">
    <source>
        <dbReference type="ARBA" id="ARBA00022679"/>
    </source>
</evidence>
<dbReference type="CDD" id="cd00685">
    <property type="entry name" value="Trans_IPPS_HT"/>
    <property type="match status" value="1"/>
</dbReference>
<comment type="caution">
    <text evidence="6">The sequence shown here is derived from an EMBL/GenBank/DDBJ whole genome shotgun (WGS) entry which is preliminary data.</text>
</comment>
<dbReference type="EMBL" id="BARW01002108">
    <property type="protein sequence ID" value="GAI67587.1"/>
    <property type="molecule type" value="Genomic_DNA"/>
</dbReference>
<evidence type="ECO:0000256" key="2">
    <source>
        <dbReference type="ARBA" id="ARBA00006706"/>
    </source>
</evidence>
<dbReference type="PANTHER" id="PTHR12001:SF69">
    <property type="entry name" value="ALL TRANS-POLYPRENYL-DIPHOSPHATE SYNTHASE PDSS1"/>
    <property type="match status" value="1"/>
</dbReference>
<dbReference type="Gene3D" id="1.10.600.10">
    <property type="entry name" value="Farnesyl Diphosphate Synthase"/>
    <property type="match status" value="1"/>
</dbReference>
<evidence type="ECO:0000256" key="1">
    <source>
        <dbReference type="ARBA" id="ARBA00001946"/>
    </source>
</evidence>
<dbReference type="SUPFAM" id="SSF48576">
    <property type="entry name" value="Terpenoid synthases"/>
    <property type="match status" value="1"/>
</dbReference>
<organism evidence="6">
    <name type="scientific">marine sediment metagenome</name>
    <dbReference type="NCBI Taxonomy" id="412755"/>
    <lineage>
        <taxon>unclassified sequences</taxon>
        <taxon>metagenomes</taxon>
        <taxon>ecological metagenomes</taxon>
    </lineage>
</organism>
<dbReference type="SFLD" id="SFLDS00005">
    <property type="entry name" value="Isoprenoid_Synthase_Type_I"/>
    <property type="match status" value="1"/>
</dbReference>
<dbReference type="InterPro" id="IPR033749">
    <property type="entry name" value="Polyprenyl_synt_CS"/>
</dbReference>
<protein>
    <recommendedName>
        <fullName evidence="7">Polyprenyl synthetase</fullName>
    </recommendedName>
</protein>
<evidence type="ECO:0000256" key="5">
    <source>
        <dbReference type="ARBA" id="ARBA00022842"/>
    </source>
</evidence>
<keyword evidence="5" id="KW-0460">Magnesium</keyword>
<dbReference type="PROSITE" id="PS00444">
    <property type="entry name" value="POLYPRENYL_SYNTHASE_2"/>
    <property type="match status" value="1"/>
</dbReference>
<dbReference type="InterPro" id="IPR008949">
    <property type="entry name" value="Isoprenoid_synthase_dom_sf"/>
</dbReference>
<gene>
    <name evidence="6" type="ORF">S12H4_06126</name>
</gene>
<dbReference type="PROSITE" id="PS00723">
    <property type="entry name" value="POLYPRENYL_SYNTHASE_1"/>
    <property type="match status" value="1"/>
</dbReference>
<evidence type="ECO:0008006" key="7">
    <source>
        <dbReference type="Google" id="ProtNLM"/>
    </source>
</evidence>
<dbReference type="Pfam" id="PF00348">
    <property type="entry name" value="polyprenyl_synt"/>
    <property type="match status" value="1"/>
</dbReference>
<dbReference type="AlphaFoldDB" id="X1QGI8"/>
<keyword evidence="4" id="KW-0479">Metal-binding</keyword>
<dbReference type="GO" id="GO:0004659">
    <property type="term" value="F:prenyltransferase activity"/>
    <property type="evidence" value="ECO:0007669"/>
    <property type="project" value="InterPro"/>
</dbReference>
<reference evidence="6" key="1">
    <citation type="journal article" date="2014" name="Front. Microbiol.">
        <title>High frequency of phylogenetically diverse reductive dehalogenase-homologous genes in deep subseafloor sedimentary metagenomes.</title>
        <authorList>
            <person name="Kawai M."/>
            <person name="Futagami T."/>
            <person name="Toyoda A."/>
            <person name="Takaki Y."/>
            <person name="Nishi S."/>
            <person name="Hori S."/>
            <person name="Arai W."/>
            <person name="Tsubouchi T."/>
            <person name="Morono Y."/>
            <person name="Uchiyama I."/>
            <person name="Ito T."/>
            <person name="Fujiyama A."/>
            <person name="Inagaki F."/>
            <person name="Takami H."/>
        </authorList>
    </citation>
    <scope>NUCLEOTIDE SEQUENCE</scope>
    <source>
        <strain evidence="6">Expedition CK06-06</strain>
    </source>
</reference>
<dbReference type="PANTHER" id="PTHR12001">
    <property type="entry name" value="GERANYLGERANYL PYROPHOSPHATE SYNTHASE"/>
    <property type="match status" value="1"/>
</dbReference>
<comment type="cofactor">
    <cofactor evidence="1">
        <name>Mg(2+)</name>
        <dbReference type="ChEBI" id="CHEBI:18420"/>
    </cofactor>
</comment>
<proteinExistence type="inferred from homology"/>
<accession>X1QGI8</accession>
<dbReference type="GO" id="GO:0008299">
    <property type="term" value="P:isoprenoid biosynthetic process"/>
    <property type="evidence" value="ECO:0007669"/>
    <property type="project" value="InterPro"/>
</dbReference>
<evidence type="ECO:0000313" key="6">
    <source>
        <dbReference type="EMBL" id="GAI67587.1"/>
    </source>
</evidence>
<name>X1QGI8_9ZZZZ</name>
<dbReference type="GO" id="GO:0046872">
    <property type="term" value="F:metal ion binding"/>
    <property type="evidence" value="ECO:0007669"/>
    <property type="project" value="UniProtKB-KW"/>
</dbReference>
<dbReference type="InterPro" id="IPR000092">
    <property type="entry name" value="Polyprenyl_synt"/>
</dbReference>
<keyword evidence="3" id="KW-0808">Transferase</keyword>
<evidence type="ECO:0000256" key="4">
    <source>
        <dbReference type="ARBA" id="ARBA00022723"/>
    </source>
</evidence>
<comment type="similarity">
    <text evidence="2">Belongs to the FPP/GGPP synthase family.</text>
</comment>